<evidence type="ECO:0000256" key="1">
    <source>
        <dbReference type="SAM" id="MobiDB-lite"/>
    </source>
</evidence>
<name>A0ABR4IX24_9EURO</name>
<feature type="compositionally biased region" description="Polar residues" evidence="1">
    <location>
        <begin position="12"/>
        <end position="24"/>
    </location>
</feature>
<evidence type="ECO:0000313" key="3">
    <source>
        <dbReference type="Proteomes" id="UP001610335"/>
    </source>
</evidence>
<feature type="compositionally biased region" description="Low complexity" evidence="1">
    <location>
        <begin position="26"/>
        <end position="46"/>
    </location>
</feature>
<feature type="region of interest" description="Disordered" evidence="1">
    <location>
        <begin position="10"/>
        <end position="46"/>
    </location>
</feature>
<proteinExistence type="predicted"/>
<protein>
    <submittedName>
        <fullName evidence="2">Uncharacterized protein</fullName>
    </submittedName>
</protein>
<sequence length="141" mass="15159">MTNRRLLIFQESPLQSSHSHNPLSPTTPIQNQQQQQQQPLPYQTSPQFTYTPVNKLGLPVHGPGSLPDGLGLDSLLKLPLRVLNAFTEIFNAPKYKGWAIVAAGPYTDPTLGNGTGTFFAVVLEQVGASSSSSLQEVGMGS</sequence>
<organism evidence="2 3">
    <name type="scientific">Aspergillus cavernicola</name>
    <dbReference type="NCBI Taxonomy" id="176166"/>
    <lineage>
        <taxon>Eukaryota</taxon>
        <taxon>Fungi</taxon>
        <taxon>Dikarya</taxon>
        <taxon>Ascomycota</taxon>
        <taxon>Pezizomycotina</taxon>
        <taxon>Eurotiomycetes</taxon>
        <taxon>Eurotiomycetidae</taxon>
        <taxon>Eurotiales</taxon>
        <taxon>Aspergillaceae</taxon>
        <taxon>Aspergillus</taxon>
        <taxon>Aspergillus subgen. Nidulantes</taxon>
    </lineage>
</organism>
<dbReference type="EMBL" id="JBFXLS010000007">
    <property type="protein sequence ID" value="KAL2832142.1"/>
    <property type="molecule type" value="Genomic_DNA"/>
</dbReference>
<dbReference type="Proteomes" id="UP001610335">
    <property type="component" value="Unassembled WGS sequence"/>
</dbReference>
<keyword evidence="3" id="KW-1185">Reference proteome</keyword>
<gene>
    <name evidence="2" type="ORF">BDW59DRAFT_115867</name>
</gene>
<accession>A0ABR4IX24</accession>
<comment type="caution">
    <text evidence="2">The sequence shown here is derived from an EMBL/GenBank/DDBJ whole genome shotgun (WGS) entry which is preliminary data.</text>
</comment>
<reference evidence="2 3" key="1">
    <citation type="submission" date="2024-07" db="EMBL/GenBank/DDBJ databases">
        <title>Section-level genome sequencing and comparative genomics of Aspergillus sections Usti and Cavernicolus.</title>
        <authorList>
            <consortium name="Lawrence Berkeley National Laboratory"/>
            <person name="Nybo J.L."/>
            <person name="Vesth T.C."/>
            <person name="Theobald S."/>
            <person name="Frisvad J.C."/>
            <person name="Larsen T.O."/>
            <person name="Kjaerboelling I."/>
            <person name="Rothschild-Mancinelli K."/>
            <person name="Lyhne E.K."/>
            <person name="Kogle M.E."/>
            <person name="Barry K."/>
            <person name="Clum A."/>
            <person name="Na H."/>
            <person name="Ledsgaard L."/>
            <person name="Lin J."/>
            <person name="Lipzen A."/>
            <person name="Kuo A."/>
            <person name="Riley R."/>
            <person name="Mondo S."/>
            <person name="LaButti K."/>
            <person name="Haridas S."/>
            <person name="Pangalinan J."/>
            <person name="Salamov A.A."/>
            <person name="Simmons B.A."/>
            <person name="Magnuson J.K."/>
            <person name="Chen J."/>
            <person name="Drula E."/>
            <person name="Henrissat B."/>
            <person name="Wiebenga A."/>
            <person name="Lubbers R.J."/>
            <person name="Gomes A.C."/>
            <person name="Makela M.R."/>
            <person name="Stajich J."/>
            <person name="Grigoriev I.V."/>
            <person name="Mortensen U.H."/>
            <person name="De vries R.P."/>
            <person name="Baker S.E."/>
            <person name="Andersen M.R."/>
        </authorList>
    </citation>
    <scope>NUCLEOTIDE SEQUENCE [LARGE SCALE GENOMIC DNA]</scope>
    <source>
        <strain evidence="2 3">CBS 600.67</strain>
    </source>
</reference>
<evidence type="ECO:0000313" key="2">
    <source>
        <dbReference type="EMBL" id="KAL2832142.1"/>
    </source>
</evidence>